<dbReference type="SUPFAM" id="SSF55785">
    <property type="entry name" value="PYP-like sensor domain (PAS domain)"/>
    <property type="match status" value="1"/>
</dbReference>
<keyword evidence="10" id="KW-0812">Transmembrane</keyword>
<dbReference type="NCBIfam" id="TIGR00229">
    <property type="entry name" value="sensory_box"/>
    <property type="match status" value="1"/>
</dbReference>
<evidence type="ECO:0000256" key="5">
    <source>
        <dbReference type="ARBA" id="ARBA00022741"/>
    </source>
</evidence>
<dbReference type="InterPro" id="IPR036097">
    <property type="entry name" value="HisK_dim/P_sf"/>
</dbReference>
<keyword evidence="4" id="KW-0808">Transferase</keyword>
<keyword evidence="6 14" id="KW-0418">Kinase</keyword>
<dbReference type="PROSITE" id="PS50110">
    <property type="entry name" value="RESPONSE_REGULATORY"/>
    <property type="match status" value="1"/>
</dbReference>
<dbReference type="EC" id="2.7.13.3" evidence="2"/>
<feature type="domain" description="PAS" evidence="13">
    <location>
        <begin position="308"/>
        <end position="348"/>
    </location>
</feature>
<protein>
    <recommendedName>
        <fullName evidence="2">histidine kinase</fullName>
        <ecNumber evidence="2">2.7.13.3</ecNumber>
    </recommendedName>
</protein>
<dbReference type="PANTHER" id="PTHR43065">
    <property type="entry name" value="SENSOR HISTIDINE KINASE"/>
    <property type="match status" value="1"/>
</dbReference>
<feature type="transmembrane region" description="Helical" evidence="10">
    <location>
        <begin position="101"/>
        <end position="124"/>
    </location>
</feature>
<sequence length="804" mass="90436">MFHFASKASLAFQVDTGISISYLPIPIGIVLCFWWGPARTLPALYANALFNANLWGLHDVDKYPIYSLWEVLAVGISWFFFIKWRKGKVWIPDLRETVRFLLWVAFPAAICNGFLVAEGLVLFGDLSQDKLLVSSLQGMSATLFDTLSVSVPILLWVTPWMELKGWARTEGAWENRETSWDRSRLKNLKPRKIAEIISVFLLCGVFGAIIPTLEYWFVFALFVLWAALRYGITMALTANIWVQIVTLVFPVLFGRSEHYQWFKDDKELIFLVNLGILCVVALITGRATSDSRKELQKRRRIEGKLLQSREQYRKFFEENLSANFITDSSGNILAANSSFLKMFGLETQTEVSLKNFADLFPSYDDYSFFLQKIQISSTLGTHEEFFQDKNGLPIHTTGNYFATFTKSGSIDSIRGYLLDDTLRRKLENQLIESKKLETIGTLAGGIAHDFNNILQIISGYATRIQLESSKFASLTDMSRSINAAAARGAIIVRRLLSLARKGGGGFKTIFADQLINETVDLLVPTFSEKIKFIKECKEGLPTILGDYSQLEQVLINLCLNARDALPDGGEISIRAFGVQGANIRESFPLSEPAEYLCIEISDNGEGMSEETRKRIFEPFFTTKTKTQGSGLGMSMVYGIMQNHEGMVQVSSQLGMGTSIRLFFPVAKTRTSQLIESSGKVSQTSTGIMLIVEESPYLSEILQDQMLALGFRLISADSAKKAQEILNKFKSNTVLTVVDLDFENLSSLGFLETIKKECPELKIFVSGTDFGKEIKEKLSALGINDLLEKPYKIRDLIEFFYTKSF</sequence>
<dbReference type="OrthoDB" id="9815750at2"/>
<keyword evidence="10" id="KW-1133">Transmembrane helix</keyword>
<dbReference type="InterPro" id="IPR005467">
    <property type="entry name" value="His_kinase_dom"/>
</dbReference>
<organism evidence="14 15">
    <name type="scientific">Leptospira saintgironsiae</name>
    <dbReference type="NCBI Taxonomy" id="2023183"/>
    <lineage>
        <taxon>Bacteria</taxon>
        <taxon>Pseudomonadati</taxon>
        <taxon>Spirochaetota</taxon>
        <taxon>Spirochaetia</taxon>
        <taxon>Leptospirales</taxon>
        <taxon>Leptospiraceae</taxon>
        <taxon>Leptospira</taxon>
    </lineage>
</organism>
<keyword evidence="7" id="KW-0067">ATP-binding</keyword>
<proteinExistence type="predicted"/>
<dbReference type="InterPro" id="IPR036890">
    <property type="entry name" value="HATPase_C_sf"/>
</dbReference>
<keyword evidence="5" id="KW-0547">Nucleotide-binding</keyword>
<evidence type="ECO:0000256" key="3">
    <source>
        <dbReference type="ARBA" id="ARBA00022553"/>
    </source>
</evidence>
<feature type="transmembrane region" description="Helical" evidence="10">
    <location>
        <begin position="239"/>
        <end position="256"/>
    </location>
</feature>
<comment type="caution">
    <text evidence="14">The sequence shown here is derived from an EMBL/GenBank/DDBJ whole genome shotgun (WGS) entry which is preliminary data.</text>
</comment>
<evidence type="ECO:0000256" key="1">
    <source>
        <dbReference type="ARBA" id="ARBA00000085"/>
    </source>
</evidence>
<dbReference type="InterPro" id="IPR000014">
    <property type="entry name" value="PAS"/>
</dbReference>
<evidence type="ECO:0000259" key="11">
    <source>
        <dbReference type="PROSITE" id="PS50109"/>
    </source>
</evidence>
<dbReference type="AlphaFoldDB" id="A0A2M9YH56"/>
<evidence type="ECO:0000256" key="10">
    <source>
        <dbReference type="SAM" id="Phobius"/>
    </source>
</evidence>
<feature type="transmembrane region" description="Helical" evidence="10">
    <location>
        <begin position="136"/>
        <end position="158"/>
    </location>
</feature>
<dbReference type="EMBL" id="NPDR01000001">
    <property type="protein sequence ID" value="PJZ50846.1"/>
    <property type="molecule type" value="Genomic_DNA"/>
</dbReference>
<reference evidence="14 15" key="1">
    <citation type="submission" date="2017-07" db="EMBL/GenBank/DDBJ databases">
        <title>Leptospira spp. isolated from tropical soils.</title>
        <authorList>
            <person name="Thibeaux R."/>
            <person name="Iraola G."/>
            <person name="Ferres I."/>
            <person name="Bierque E."/>
            <person name="Girault D."/>
            <person name="Soupe-Gilbert M.-E."/>
            <person name="Picardeau M."/>
            <person name="Goarant C."/>
        </authorList>
    </citation>
    <scope>NUCLEOTIDE SEQUENCE [LARGE SCALE GENOMIC DNA]</scope>
    <source>
        <strain evidence="14 15">FH4-C-A2</strain>
    </source>
</reference>
<dbReference type="InterPro" id="IPR035965">
    <property type="entry name" value="PAS-like_dom_sf"/>
</dbReference>
<dbReference type="InterPro" id="IPR003594">
    <property type="entry name" value="HATPase_dom"/>
</dbReference>
<evidence type="ECO:0000313" key="15">
    <source>
        <dbReference type="Proteomes" id="UP000231926"/>
    </source>
</evidence>
<accession>A0A2M9YH56</accession>
<keyword evidence="10" id="KW-0472">Membrane</keyword>
<dbReference type="InterPro" id="IPR011006">
    <property type="entry name" value="CheY-like_superfamily"/>
</dbReference>
<evidence type="ECO:0000256" key="9">
    <source>
        <dbReference type="PROSITE-ProRule" id="PRU00169"/>
    </source>
</evidence>
<dbReference type="GO" id="GO:0005524">
    <property type="term" value="F:ATP binding"/>
    <property type="evidence" value="ECO:0007669"/>
    <property type="project" value="UniProtKB-KW"/>
</dbReference>
<dbReference type="Gene3D" id="3.30.565.10">
    <property type="entry name" value="Histidine kinase-like ATPase, C-terminal domain"/>
    <property type="match status" value="1"/>
</dbReference>
<comment type="catalytic activity">
    <reaction evidence="1">
        <text>ATP + protein L-histidine = ADP + protein N-phospho-L-histidine.</text>
        <dbReference type="EC" id="2.7.13.3"/>
    </reaction>
</comment>
<dbReference type="InterPro" id="IPR004358">
    <property type="entry name" value="Sig_transdc_His_kin-like_C"/>
</dbReference>
<feature type="transmembrane region" description="Helical" evidence="10">
    <location>
        <begin position="63"/>
        <end position="81"/>
    </location>
</feature>
<feature type="modified residue" description="4-aspartylphosphate" evidence="9">
    <location>
        <position position="738"/>
    </location>
</feature>
<evidence type="ECO:0000256" key="4">
    <source>
        <dbReference type="ARBA" id="ARBA00022679"/>
    </source>
</evidence>
<dbReference type="Pfam" id="PF02518">
    <property type="entry name" value="HATPase_c"/>
    <property type="match status" value="1"/>
</dbReference>
<dbReference type="SUPFAM" id="SSF52172">
    <property type="entry name" value="CheY-like"/>
    <property type="match status" value="1"/>
</dbReference>
<dbReference type="PROSITE" id="PS50109">
    <property type="entry name" value="HIS_KIN"/>
    <property type="match status" value="1"/>
</dbReference>
<name>A0A2M9YH56_9LEPT</name>
<dbReference type="CDD" id="cd00082">
    <property type="entry name" value="HisKA"/>
    <property type="match status" value="1"/>
</dbReference>
<dbReference type="Gene3D" id="3.40.50.2300">
    <property type="match status" value="1"/>
</dbReference>
<evidence type="ECO:0000313" key="14">
    <source>
        <dbReference type="EMBL" id="PJZ50846.1"/>
    </source>
</evidence>
<gene>
    <name evidence="14" type="ORF">CH362_03535</name>
</gene>
<dbReference type="Pfam" id="PF00072">
    <property type="entry name" value="Response_reg"/>
    <property type="match status" value="1"/>
</dbReference>
<dbReference type="Proteomes" id="UP000231926">
    <property type="component" value="Unassembled WGS sequence"/>
</dbReference>
<dbReference type="PROSITE" id="PS50112">
    <property type="entry name" value="PAS"/>
    <property type="match status" value="1"/>
</dbReference>
<keyword evidence="8" id="KW-0902">Two-component regulatory system</keyword>
<evidence type="ECO:0000259" key="12">
    <source>
        <dbReference type="PROSITE" id="PS50110"/>
    </source>
</evidence>
<keyword evidence="15" id="KW-1185">Reference proteome</keyword>
<dbReference type="SUPFAM" id="SSF47384">
    <property type="entry name" value="Homodimeric domain of signal transducing histidine kinase"/>
    <property type="match status" value="1"/>
</dbReference>
<feature type="transmembrane region" description="Helical" evidence="10">
    <location>
        <begin position="193"/>
        <end position="210"/>
    </location>
</feature>
<dbReference type="InterPro" id="IPR013767">
    <property type="entry name" value="PAS_fold"/>
</dbReference>
<evidence type="ECO:0000256" key="6">
    <source>
        <dbReference type="ARBA" id="ARBA00022777"/>
    </source>
</evidence>
<dbReference type="Gene3D" id="1.10.287.130">
    <property type="match status" value="1"/>
</dbReference>
<dbReference type="Pfam" id="PF00989">
    <property type="entry name" value="PAS"/>
    <property type="match status" value="1"/>
</dbReference>
<dbReference type="CDD" id="cd00130">
    <property type="entry name" value="PAS"/>
    <property type="match status" value="1"/>
</dbReference>
<dbReference type="SUPFAM" id="SSF55874">
    <property type="entry name" value="ATPase domain of HSP90 chaperone/DNA topoisomerase II/histidine kinase"/>
    <property type="match status" value="1"/>
</dbReference>
<dbReference type="GO" id="GO:0006355">
    <property type="term" value="P:regulation of DNA-templated transcription"/>
    <property type="evidence" value="ECO:0007669"/>
    <property type="project" value="InterPro"/>
</dbReference>
<keyword evidence="3 9" id="KW-0597">Phosphoprotein</keyword>
<dbReference type="Gene3D" id="3.30.450.20">
    <property type="entry name" value="PAS domain"/>
    <property type="match status" value="1"/>
</dbReference>
<feature type="transmembrane region" description="Helical" evidence="10">
    <location>
        <begin position="268"/>
        <end position="289"/>
    </location>
</feature>
<evidence type="ECO:0000256" key="2">
    <source>
        <dbReference type="ARBA" id="ARBA00012438"/>
    </source>
</evidence>
<dbReference type="PANTHER" id="PTHR43065:SF42">
    <property type="entry name" value="TWO-COMPONENT SENSOR PPRA"/>
    <property type="match status" value="1"/>
</dbReference>
<evidence type="ECO:0000256" key="8">
    <source>
        <dbReference type="ARBA" id="ARBA00023012"/>
    </source>
</evidence>
<evidence type="ECO:0000256" key="7">
    <source>
        <dbReference type="ARBA" id="ARBA00022840"/>
    </source>
</evidence>
<dbReference type="InterPro" id="IPR001789">
    <property type="entry name" value="Sig_transdc_resp-reg_receiver"/>
</dbReference>
<dbReference type="GO" id="GO:0000155">
    <property type="term" value="F:phosphorelay sensor kinase activity"/>
    <property type="evidence" value="ECO:0007669"/>
    <property type="project" value="InterPro"/>
</dbReference>
<feature type="transmembrane region" description="Helical" evidence="10">
    <location>
        <begin position="12"/>
        <end position="36"/>
    </location>
</feature>
<dbReference type="SMART" id="SM00387">
    <property type="entry name" value="HATPase_c"/>
    <property type="match status" value="1"/>
</dbReference>
<dbReference type="SMART" id="SM00091">
    <property type="entry name" value="PAS"/>
    <property type="match status" value="1"/>
</dbReference>
<dbReference type="PRINTS" id="PR00344">
    <property type="entry name" value="BCTRLSENSOR"/>
</dbReference>
<feature type="domain" description="Response regulatory" evidence="12">
    <location>
        <begin position="687"/>
        <end position="803"/>
    </location>
</feature>
<dbReference type="InterPro" id="IPR003661">
    <property type="entry name" value="HisK_dim/P_dom"/>
</dbReference>
<evidence type="ECO:0000259" key="13">
    <source>
        <dbReference type="PROSITE" id="PS50112"/>
    </source>
</evidence>
<feature type="domain" description="Histidine kinase" evidence="11">
    <location>
        <begin position="445"/>
        <end position="667"/>
    </location>
</feature>